<feature type="region of interest" description="Disordered" evidence="1">
    <location>
        <begin position="1"/>
        <end position="24"/>
    </location>
</feature>
<evidence type="ECO:0008006" key="4">
    <source>
        <dbReference type="Google" id="ProtNLM"/>
    </source>
</evidence>
<dbReference type="AlphaFoldDB" id="A0A438NA51"/>
<accession>A0A438NA51</accession>
<evidence type="ECO:0000256" key="1">
    <source>
        <dbReference type="SAM" id="MobiDB-lite"/>
    </source>
</evidence>
<proteinExistence type="predicted"/>
<reference evidence="2 3" key="1">
    <citation type="submission" date="2017-03" db="EMBL/GenBank/DDBJ databases">
        <title>Genomes of endolithic fungi from Antarctica.</title>
        <authorList>
            <person name="Coleine C."/>
            <person name="Masonjones S."/>
            <person name="Stajich J.E."/>
        </authorList>
    </citation>
    <scope>NUCLEOTIDE SEQUENCE [LARGE SCALE GENOMIC DNA]</scope>
    <source>
        <strain evidence="2 3">CCFEE 6314</strain>
    </source>
</reference>
<feature type="compositionally biased region" description="Polar residues" evidence="1">
    <location>
        <begin position="8"/>
        <end position="24"/>
    </location>
</feature>
<name>A0A438NA51_EXOME</name>
<gene>
    <name evidence="2" type="ORF">B0A52_04055</name>
</gene>
<dbReference type="VEuPathDB" id="FungiDB:PV10_03427"/>
<comment type="caution">
    <text evidence="2">The sequence shown here is derived from an EMBL/GenBank/DDBJ whole genome shotgun (WGS) entry which is preliminary data.</text>
</comment>
<sequence>MGNKDFVGSSTGVQTTKPVQRQDTSTFIEDDVSEKFREKGFTELFIGTKLLWHGDMKKMGLEKFGLSSSYRWSALSVSSDNFLGKPRVFPLEPGHWWANNTHKGLRLVSPQCNLLYTVWYNDVHEIYDMKVDPYQTKNMYYGSGKISSYSIEQVASRLDAL</sequence>
<dbReference type="OrthoDB" id="96314at2759"/>
<protein>
    <recommendedName>
        <fullName evidence="4">Sulfatase N-terminal domain-containing protein</fullName>
    </recommendedName>
</protein>
<dbReference type="EMBL" id="NAJM01000011">
    <property type="protein sequence ID" value="RVX72657.1"/>
    <property type="molecule type" value="Genomic_DNA"/>
</dbReference>
<evidence type="ECO:0000313" key="3">
    <source>
        <dbReference type="Proteomes" id="UP000288859"/>
    </source>
</evidence>
<dbReference type="Proteomes" id="UP000288859">
    <property type="component" value="Unassembled WGS sequence"/>
</dbReference>
<evidence type="ECO:0000313" key="2">
    <source>
        <dbReference type="EMBL" id="RVX72657.1"/>
    </source>
</evidence>
<organism evidence="2 3">
    <name type="scientific">Exophiala mesophila</name>
    <name type="common">Black yeast-like fungus</name>
    <dbReference type="NCBI Taxonomy" id="212818"/>
    <lineage>
        <taxon>Eukaryota</taxon>
        <taxon>Fungi</taxon>
        <taxon>Dikarya</taxon>
        <taxon>Ascomycota</taxon>
        <taxon>Pezizomycotina</taxon>
        <taxon>Eurotiomycetes</taxon>
        <taxon>Chaetothyriomycetidae</taxon>
        <taxon>Chaetothyriales</taxon>
        <taxon>Herpotrichiellaceae</taxon>
        <taxon>Exophiala</taxon>
    </lineage>
</organism>